<dbReference type="EC" id="3.6.1.11" evidence="2"/>
<reference evidence="2 3" key="1">
    <citation type="journal article" date="2013" name="Genome Announc.">
        <title>Draft Genome Sequence of Cesiribacter andamanensis Strain AMV16T, Isolated from a Soil Sample from a Mud Volcano in the Andaman Islands, India.</title>
        <authorList>
            <person name="Shivaji S."/>
            <person name="Ara S."/>
            <person name="Begum Z."/>
            <person name="Srinivas T.N."/>
            <person name="Singh A."/>
            <person name="Kumar Pinnaka A."/>
        </authorList>
    </citation>
    <scope>NUCLEOTIDE SEQUENCE [LARGE SCALE GENOMIC DNA]</scope>
    <source>
        <strain evidence="2 3">AMV16</strain>
    </source>
</reference>
<keyword evidence="3" id="KW-1185">Reference proteome</keyword>
<dbReference type="InterPro" id="IPR043129">
    <property type="entry name" value="ATPase_NBD"/>
</dbReference>
<dbReference type="InterPro" id="IPR050273">
    <property type="entry name" value="GppA/Ppx_hydrolase"/>
</dbReference>
<evidence type="ECO:0000313" key="3">
    <source>
        <dbReference type="Proteomes" id="UP000011910"/>
    </source>
</evidence>
<organism evidence="2 3">
    <name type="scientific">Cesiribacter andamanensis AMV16</name>
    <dbReference type="NCBI Taxonomy" id="1279009"/>
    <lineage>
        <taxon>Bacteria</taxon>
        <taxon>Pseudomonadati</taxon>
        <taxon>Bacteroidota</taxon>
        <taxon>Cytophagia</taxon>
        <taxon>Cytophagales</taxon>
        <taxon>Cesiribacteraceae</taxon>
        <taxon>Cesiribacter</taxon>
    </lineage>
</organism>
<dbReference type="InterPro" id="IPR003695">
    <property type="entry name" value="Ppx_GppA_N"/>
</dbReference>
<protein>
    <submittedName>
        <fullName evidence="2">Exopolyphosphatase</fullName>
        <ecNumber evidence="2">3.6.1.11</ecNumber>
    </submittedName>
</protein>
<dbReference type="PATRIC" id="fig|1279009.4.peg.194"/>
<dbReference type="GO" id="GO:0004309">
    <property type="term" value="F:exopolyphosphatase activity"/>
    <property type="evidence" value="ECO:0007669"/>
    <property type="project" value="UniProtKB-EC"/>
</dbReference>
<dbReference type="Gene3D" id="3.30.420.150">
    <property type="entry name" value="Exopolyphosphatase. Domain 2"/>
    <property type="match status" value="1"/>
</dbReference>
<evidence type="ECO:0000259" key="1">
    <source>
        <dbReference type="Pfam" id="PF02541"/>
    </source>
</evidence>
<feature type="domain" description="Ppx/GppA phosphatase N-terminal" evidence="1">
    <location>
        <begin position="36"/>
        <end position="283"/>
    </location>
</feature>
<dbReference type="RefSeq" id="WP_009193601.1">
    <property type="nucleotide sequence ID" value="NZ_AODQ01000003.1"/>
</dbReference>
<dbReference type="SUPFAM" id="SSF53067">
    <property type="entry name" value="Actin-like ATPase domain"/>
    <property type="match status" value="2"/>
</dbReference>
<proteinExistence type="predicted"/>
<sequence length="298" mass="33092">MKFAAIDIGSNAVRLQISALLNGHLVPVYKKVEYVRFPLRLGQDVFDRGVIGPEAYAKFLKLMEAYKLLMDLFEVEDYVACATSAMRSSDNGQALVAEVARTTGIRIQIIDGDQEAAFISLALMDSLPEGYCLHIDVGGGSTELNLYLNRAKIAARSFALGSVRNLNKKDSAQEWDLLEDWVDAHTGEIDDKIVALGTGGNISKLFSMSGKKPGQRLSLRKLQELRSFIGRHSLDERIQKLQLNPDRADVILPASDLYLTIMRWAGCTSILVPNVGLKDGLLRHLYRQRQDQAAIDKK</sequence>
<dbReference type="Pfam" id="PF02541">
    <property type="entry name" value="Ppx-GppA"/>
    <property type="match status" value="1"/>
</dbReference>
<dbReference type="PANTHER" id="PTHR30005">
    <property type="entry name" value="EXOPOLYPHOSPHATASE"/>
    <property type="match status" value="1"/>
</dbReference>
<name>M7NBM2_9BACT</name>
<evidence type="ECO:0000313" key="2">
    <source>
        <dbReference type="EMBL" id="EMR04586.1"/>
    </source>
</evidence>
<dbReference type="eggNOG" id="COG0248">
    <property type="taxonomic scope" value="Bacteria"/>
</dbReference>
<dbReference type="Gene3D" id="3.30.420.40">
    <property type="match status" value="1"/>
</dbReference>
<comment type="caution">
    <text evidence="2">The sequence shown here is derived from an EMBL/GenBank/DDBJ whole genome shotgun (WGS) entry which is preliminary data.</text>
</comment>
<dbReference type="CDD" id="cd24006">
    <property type="entry name" value="ASKHA_NBD_PPX_GppA"/>
    <property type="match status" value="1"/>
</dbReference>
<dbReference type="OrthoDB" id="9814545at2"/>
<dbReference type="EMBL" id="AODQ01000003">
    <property type="protein sequence ID" value="EMR04586.1"/>
    <property type="molecule type" value="Genomic_DNA"/>
</dbReference>
<gene>
    <name evidence="2" type="primary">ppx_1</name>
    <name evidence="2" type="ORF">ADICEAN_00188</name>
</gene>
<dbReference type="STRING" id="1279009.ADICEAN_00188"/>
<dbReference type="Proteomes" id="UP000011910">
    <property type="component" value="Unassembled WGS sequence"/>
</dbReference>
<accession>M7NBM2</accession>
<keyword evidence="2" id="KW-0378">Hydrolase</keyword>
<dbReference type="PANTHER" id="PTHR30005:SF0">
    <property type="entry name" value="RETROGRADE REGULATION PROTEIN 2"/>
    <property type="match status" value="1"/>
</dbReference>
<dbReference type="AlphaFoldDB" id="M7NBM2"/>